<name>A0ABZ1H5J0_STRPH</name>
<dbReference type="EMBL" id="CP109135">
    <property type="protein sequence ID" value="WSD12640.1"/>
    <property type="molecule type" value="Genomic_DNA"/>
</dbReference>
<evidence type="ECO:0000313" key="3">
    <source>
        <dbReference type="Proteomes" id="UP001340816"/>
    </source>
</evidence>
<gene>
    <name evidence="2" type="ORF">OHB35_05040</name>
</gene>
<organism evidence="2 3">
    <name type="scientific">Streptomyces phaeochromogenes</name>
    <dbReference type="NCBI Taxonomy" id="1923"/>
    <lineage>
        <taxon>Bacteria</taxon>
        <taxon>Bacillati</taxon>
        <taxon>Actinomycetota</taxon>
        <taxon>Actinomycetes</taxon>
        <taxon>Kitasatosporales</taxon>
        <taxon>Streptomycetaceae</taxon>
        <taxon>Streptomyces</taxon>
        <taxon>Streptomyces phaeochromogenes group</taxon>
    </lineage>
</organism>
<evidence type="ECO:0000313" key="2">
    <source>
        <dbReference type="EMBL" id="WSD12640.1"/>
    </source>
</evidence>
<reference evidence="2 3" key="1">
    <citation type="submission" date="2022-10" db="EMBL/GenBank/DDBJ databases">
        <title>The complete genomes of actinobacterial strains from the NBC collection.</title>
        <authorList>
            <person name="Joergensen T.S."/>
            <person name="Alvarez Arevalo M."/>
            <person name="Sterndorff E.B."/>
            <person name="Faurdal D."/>
            <person name="Vuksanovic O."/>
            <person name="Mourched A.-S."/>
            <person name="Charusanti P."/>
            <person name="Shaw S."/>
            <person name="Blin K."/>
            <person name="Weber T."/>
        </authorList>
    </citation>
    <scope>NUCLEOTIDE SEQUENCE [LARGE SCALE GENOMIC DNA]</scope>
    <source>
        <strain evidence="2 3">NBC 01752</strain>
    </source>
</reference>
<proteinExistence type="predicted"/>
<accession>A0ABZ1H5J0</accession>
<dbReference type="Proteomes" id="UP001340816">
    <property type="component" value="Chromosome"/>
</dbReference>
<keyword evidence="3" id="KW-1185">Reference proteome</keyword>
<protein>
    <recommendedName>
        <fullName evidence="4">Secreted protein</fullName>
    </recommendedName>
</protein>
<evidence type="ECO:0008006" key="4">
    <source>
        <dbReference type="Google" id="ProtNLM"/>
    </source>
</evidence>
<dbReference type="RefSeq" id="WP_266756132.1">
    <property type="nucleotide sequence ID" value="NZ_CP108011.1"/>
</dbReference>
<feature type="region of interest" description="Disordered" evidence="1">
    <location>
        <begin position="43"/>
        <end position="89"/>
    </location>
</feature>
<sequence length="89" mass="9611">METFVTVVVILAMVALGAFLIHRLNNQHDERIATFRFSRSLPAVRGPAPSAPEQVPGRAATGGTGDRQGRDGGGRGRLRSWAWARTQGK</sequence>
<evidence type="ECO:0000256" key="1">
    <source>
        <dbReference type="SAM" id="MobiDB-lite"/>
    </source>
</evidence>